<name>A0A545T2L8_9GAMM</name>
<evidence type="ECO:0000313" key="2">
    <source>
        <dbReference type="Proteomes" id="UP000317839"/>
    </source>
</evidence>
<reference evidence="1 2" key="1">
    <citation type="submission" date="2019-06" db="EMBL/GenBank/DDBJ databases">
        <title>Draft genome of Aliikangiella marina GYP-15.</title>
        <authorList>
            <person name="Wang G."/>
        </authorList>
    </citation>
    <scope>NUCLEOTIDE SEQUENCE [LARGE SCALE GENOMIC DNA]</scope>
    <source>
        <strain evidence="1 2">GYP-15</strain>
    </source>
</reference>
<organism evidence="1 2">
    <name type="scientific">Aliikangiella marina</name>
    <dbReference type="NCBI Taxonomy" id="1712262"/>
    <lineage>
        <taxon>Bacteria</taxon>
        <taxon>Pseudomonadati</taxon>
        <taxon>Pseudomonadota</taxon>
        <taxon>Gammaproteobacteria</taxon>
        <taxon>Oceanospirillales</taxon>
        <taxon>Pleioneaceae</taxon>
        <taxon>Aliikangiella</taxon>
    </lineage>
</organism>
<dbReference type="Proteomes" id="UP000317839">
    <property type="component" value="Unassembled WGS sequence"/>
</dbReference>
<evidence type="ECO:0000313" key="1">
    <source>
        <dbReference type="EMBL" id="TQV71452.1"/>
    </source>
</evidence>
<dbReference type="OrthoDB" id="5612149at2"/>
<gene>
    <name evidence="1" type="ORF">FLL45_20060</name>
</gene>
<dbReference type="EMBL" id="VIKR01000006">
    <property type="protein sequence ID" value="TQV71452.1"/>
    <property type="molecule type" value="Genomic_DNA"/>
</dbReference>
<proteinExistence type="predicted"/>
<dbReference type="AlphaFoldDB" id="A0A545T2L8"/>
<dbReference type="RefSeq" id="WP_142943851.1">
    <property type="nucleotide sequence ID" value="NZ_VIKR01000006.1"/>
</dbReference>
<accession>A0A545T2L8</accession>
<protein>
    <submittedName>
        <fullName evidence="1">Uncharacterized protein</fullName>
    </submittedName>
</protein>
<sequence length="168" mass="19494">MSHQNNQLMLLQLAAAQLVLSLQETEKPFNDLTKLFLEIVNHHTEIGTMLNVSDEPDITAINQLHSATEQKVKQSVIDFQFYDRMNQRLHHILSNLQQAIMVLSNSENFKDENSWNDIFDSIEESYTMREENELYNAIRNGEGFETAIEKLIAKTHEKEAIVDDIELF</sequence>
<keyword evidence="2" id="KW-1185">Reference proteome</keyword>
<comment type="caution">
    <text evidence="1">The sequence shown here is derived from an EMBL/GenBank/DDBJ whole genome shotgun (WGS) entry which is preliminary data.</text>
</comment>